<feature type="transmembrane region" description="Helical" evidence="1">
    <location>
        <begin position="105"/>
        <end position="124"/>
    </location>
</feature>
<dbReference type="InterPro" id="IPR032876">
    <property type="entry name" value="J_dom"/>
</dbReference>
<feature type="domain" description="Tip attachment protein J" evidence="2">
    <location>
        <begin position="638"/>
        <end position="790"/>
    </location>
</feature>
<accession>A0A6M3IKN5</accession>
<evidence type="ECO:0000259" key="3">
    <source>
        <dbReference type="Pfam" id="PF24801"/>
    </source>
</evidence>
<evidence type="ECO:0000313" key="4">
    <source>
        <dbReference type="EMBL" id="QJA57597.1"/>
    </source>
</evidence>
<gene>
    <name evidence="4" type="ORF">MM415B01619_0007</name>
</gene>
<keyword evidence="1" id="KW-0812">Transmembrane</keyword>
<protein>
    <submittedName>
        <fullName evidence="4">Putative tail protein</fullName>
    </submittedName>
</protein>
<dbReference type="Pfam" id="PF24801">
    <property type="entry name" value="FNIII-A_GpJ"/>
    <property type="match status" value="1"/>
</dbReference>
<dbReference type="PANTHER" id="PTHR36251">
    <property type="entry name" value="FELS-1 PROPHAGE HOST SPECIFICITY PROTEIN-RELATED"/>
    <property type="match status" value="1"/>
</dbReference>
<dbReference type="InterPro" id="IPR053171">
    <property type="entry name" value="Viral_Tip_Attach_Protein"/>
</dbReference>
<organism evidence="4">
    <name type="scientific">viral metagenome</name>
    <dbReference type="NCBI Taxonomy" id="1070528"/>
    <lineage>
        <taxon>unclassified sequences</taxon>
        <taxon>metagenomes</taxon>
        <taxon>organismal metagenomes</taxon>
    </lineage>
</organism>
<feature type="domain" description="Tip attachment protein J HDII-ins2" evidence="3">
    <location>
        <begin position="289"/>
        <end position="352"/>
    </location>
</feature>
<evidence type="ECO:0000259" key="2">
    <source>
        <dbReference type="Pfam" id="PF13550"/>
    </source>
</evidence>
<evidence type="ECO:0000256" key="1">
    <source>
        <dbReference type="SAM" id="Phobius"/>
    </source>
</evidence>
<dbReference type="EMBL" id="MT141282">
    <property type="protein sequence ID" value="QJA57597.1"/>
    <property type="molecule type" value="Genomic_DNA"/>
</dbReference>
<proteinExistence type="predicted"/>
<dbReference type="NCBIfam" id="NF040662">
    <property type="entry name" value="attach_TipJ_rel"/>
    <property type="match status" value="1"/>
</dbReference>
<dbReference type="Gene3D" id="2.60.40.10">
    <property type="entry name" value="Immunoglobulins"/>
    <property type="match status" value="1"/>
</dbReference>
<feature type="transmembrane region" description="Helical" evidence="1">
    <location>
        <begin position="144"/>
        <end position="164"/>
    </location>
</feature>
<sequence length="1383" mass="154085">MELILLKEEGNRDYLPALYLGTVRITIIYNPWKFKDREDFKVPIELGKPVSEYISDRKLLVTNDIDLVYSLSGRILNSYESIHICPRPGDQIIVMARPHGGGGGGVMNIVAMLAVIVIAIYAPYALTAMGVPGLFAAGGGLSMWGAMITAGVMFAGTLLVNTLFPITPPSMPTLGLTAGVETGLAGDMDQSTTYSWSTMSNLQNQGFPIPRLYGTRKVTGNIINRYIETIGENQYYNALTSLGEGCFSRIENVKLSDQPIENYEDTWQNIRLGKVSQPVMDYFRETFSRQSYEAEITDSVYITKQTIGNSAEGLRVEVTCPNGLYYSASDGSANETNVEFILEYREVGGPAWLNYSSGEGGWTSYEDAVFTSNGILFNDQCEYVTFMFGASPSQVPSGHWIEYRTGDYDADDLEGGWRLWGTYSGVQEVTITGLNKQKTQIRITREPLWEVEHWFSNMLRYVNTGGLGGYVNVVGASTSSVRRSFDIKPLSIGQYEVRVKIYAKGGATTRHINKIYLTGVSEIINDDFTYPTMALLGIRVLATSQISGGAPTISCEASRDYVPVYDGSTWVAKSATNPAWASYDMLVRPVYDMDPDGSNITVYHIIGEDYTNIIYADFLAWANWCDTHSFEVNIYFDSQNNIWNSLSHVGMIGRGSVVMKGTKFSCIYDKQETLVQQVFSDANVYSDSLSVKYLPLEDRANCIEVTYYDEERDWQRESFLIYGNDYDTAPKIKKTQLELTGCTDYAQAWKEADFLLKCNKYLIRSITFDVDVDALACQVGDPIQFQSSVPQWGYSGRVVSSTNDTVVLDREVTLNGVDVYKVIIRSSDDDTLQERTITNSGVTTDILTVSVVWDSNPEKYDIFLFGVDGSESKIFRVMSITRSGDLKRTINGIEYNDTVYIEGTPVYLTESALVAYPVATNLRANERLRFNEGGAYVSEIHLFWDQTSDSAEGYWRIHRKDMTVTGSFWEYIGITDDIFFVSKTNWEKNHEYKIVVVGTSTLTGGSGSLQNALGVNITILWKQAKPETITDFSAYQKGDRVFFNWSHITDVDRDGYKIKEGPTWGSGVTVINLVQQNSYDFKPVSDGTKNYMIKAVDDSGNESETADSVAITVRNILDNLNVVVTRDEITLVPIPCPGTKDNLMLVDAVAPYLGVPHAFLDDDEIITGWDDTTADPDITSYDGSVDLDGSYITEVVDCAISSYITIRLDVEWESLNISTTDLTYPNRVDTTYPNDTDVSVTSDLILDYYYRYSTGADPTGEDWIPYHSSVEVEARSFQIKFAFELDNATSYLKFTKLAMVVDVPDVDYVARNQAITGPGTTFTLLSDFGLVMHDYYVVGITVVGAAGLFPVMDNYSLASFDVILRDKDGATQSGVVDLRIKGF</sequence>
<dbReference type="InterPro" id="IPR013783">
    <property type="entry name" value="Ig-like_fold"/>
</dbReference>
<dbReference type="Pfam" id="PF13550">
    <property type="entry name" value="Phage-tail_3"/>
    <property type="match status" value="1"/>
</dbReference>
<reference evidence="4" key="1">
    <citation type="submission" date="2020-03" db="EMBL/GenBank/DDBJ databases">
        <title>The deep terrestrial virosphere.</title>
        <authorList>
            <person name="Holmfeldt K."/>
            <person name="Nilsson E."/>
            <person name="Simone D."/>
            <person name="Lopez-Fernandez M."/>
            <person name="Wu X."/>
            <person name="de Brujin I."/>
            <person name="Lundin D."/>
            <person name="Andersson A."/>
            <person name="Bertilsson S."/>
            <person name="Dopson M."/>
        </authorList>
    </citation>
    <scope>NUCLEOTIDE SEQUENCE</scope>
    <source>
        <strain evidence="4">MM415B01619</strain>
    </source>
</reference>
<keyword evidence="1" id="KW-0472">Membrane</keyword>
<keyword evidence="1" id="KW-1133">Transmembrane helix</keyword>
<name>A0A6M3IKN5_9ZZZZ</name>
<dbReference type="PANTHER" id="PTHR36251:SF2">
    <property type="entry name" value="GIFSY-2 PROPHAGE HOST SPECIFICITY PROTEIN J, PHAGE LAMBDA"/>
    <property type="match status" value="1"/>
</dbReference>
<dbReference type="InterPro" id="IPR055385">
    <property type="entry name" value="GpJ_HDII-ins2"/>
</dbReference>